<keyword evidence="4" id="KW-1185">Reference proteome</keyword>
<evidence type="ECO:0000313" key="3">
    <source>
        <dbReference type="EMBL" id="CUH74360.1"/>
    </source>
</evidence>
<dbReference type="AlphaFoldDB" id="A0A0P1F8U9"/>
<organism evidence="3 5">
    <name type="scientific">Thalassovita autumnalis</name>
    <dbReference type="NCBI Taxonomy" id="2072972"/>
    <lineage>
        <taxon>Bacteria</taxon>
        <taxon>Pseudomonadati</taxon>
        <taxon>Pseudomonadota</taxon>
        <taxon>Alphaproteobacteria</taxon>
        <taxon>Rhodobacterales</taxon>
        <taxon>Roseobacteraceae</taxon>
        <taxon>Thalassovita</taxon>
    </lineage>
</organism>
<dbReference type="Pfam" id="PF13640">
    <property type="entry name" value="2OG-FeII_Oxy_3"/>
    <property type="match status" value="1"/>
</dbReference>
<evidence type="ECO:0000259" key="1">
    <source>
        <dbReference type="Pfam" id="PF13640"/>
    </source>
</evidence>
<name>A0A0P1F8U9_9RHOB</name>
<accession>A0A0P1F8U9</accession>
<dbReference type="OrthoDB" id="9783171at2"/>
<dbReference type="EMBL" id="CYSC01000047">
    <property type="protein sequence ID" value="CUH74360.1"/>
    <property type="molecule type" value="Genomic_DNA"/>
</dbReference>
<evidence type="ECO:0000313" key="5">
    <source>
        <dbReference type="Proteomes" id="UP000051887"/>
    </source>
</evidence>
<dbReference type="EMBL" id="CYSB01000010">
    <property type="protein sequence ID" value="CUH64420.1"/>
    <property type="molecule type" value="Genomic_DNA"/>
</dbReference>
<dbReference type="Gene3D" id="2.60.120.620">
    <property type="entry name" value="q2cbj1_9rhob like domain"/>
    <property type="match status" value="1"/>
</dbReference>
<evidence type="ECO:0000313" key="4">
    <source>
        <dbReference type="Proteomes" id="UP000051086"/>
    </source>
</evidence>
<proteinExistence type="predicted"/>
<gene>
    <name evidence="2" type="ORF">TL5118_00877</name>
    <name evidence="3" type="ORF">TL5120_04180</name>
</gene>
<dbReference type="InterPro" id="IPR044862">
    <property type="entry name" value="Pro_4_hyd_alph_FE2OG_OXY"/>
</dbReference>
<evidence type="ECO:0000313" key="2">
    <source>
        <dbReference type="EMBL" id="CUH64420.1"/>
    </source>
</evidence>
<dbReference type="Proteomes" id="UP000051887">
    <property type="component" value="Unassembled WGS sequence"/>
</dbReference>
<feature type="domain" description="Prolyl 4-hydroxylase alpha subunit Fe(2+) 2OG dioxygenase" evidence="1">
    <location>
        <begin position="123"/>
        <end position="222"/>
    </location>
</feature>
<dbReference type="RefSeq" id="WP_058245592.1">
    <property type="nucleotide sequence ID" value="NZ_CYSB01000010.1"/>
</dbReference>
<reference evidence="3 5" key="2">
    <citation type="submission" date="2015-09" db="EMBL/GenBank/DDBJ databases">
        <authorList>
            <consortium name="Swine Surveillance"/>
        </authorList>
    </citation>
    <scope>NUCLEOTIDE SEQUENCE [LARGE SCALE GENOMIC DNA]</scope>
    <source>
        <strain evidence="3 5">5120</strain>
    </source>
</reference>
<reference evidence="2 4" key="1">
    <citation type="submission" date="2015-09" db="EMBL/GenBank/DDBJ databases">
        <authorList>
            <person name="Rodrigo-Torres L."/>
            <person name="Arahal D.R."/>
        </authorList>
    </citation>
    <scope>NUCLEOTIDE SEQUENCE [LARGE SCALE GENOMIC DNA]</scope>
    <source>
        <strain evidence="2 4">CECT 5118</strain>
    </source>
</reference>
<dbReference type="Proteomes" id="UP000051086">
    <property type="component" value="Unassembled WGS sequence"/>
</dbReference>
<sequence length="282" mass="32168">MTAFYPLDPETLSIPQQRAKEIGATLAAEYQAQAPYHYTSVDNFLPLEVLEKVRAEVMALPDQDPEFSSGNEKLKTSYNPDRLPPYTRSVFQALNARPFIQFLENMSGIKGLIPDPYFMGGGIHRINTTGFLDIHADFNHHSIMNLERRLNVLIYLNPDWQEDYGGSFEIWTNDMSEKVESFVPIMNRMCCFSTGNNTMHGNPEPVNHPDGLPRLSIALYYYTATWEEGRTAQSTVFKRRPGSEDARSYEGTLRVVRGVVPPVLYRKTNNLIRKLRGVDRAK</sequence>
<protein>
    <submittedName>
        <fullName evidence="2 3">Proline hydroxylase</fullName>
    </submittedName>
</protein>